<reference evidence="4" key="1">
    <citation type="journal article" date="2019" name="Int. J. Syst. Evol. Microbiol.">
        <title>The Global Catalogue of Microorganisms (GCM) 10K type strain sequencing project: providing services to taxonomists for standard genome sequencing and annotation.</title>
        <authorList>
            <consortium name="The Broad Institute Genomics Platform"/>
            <consortium name="The Broad Institute Genome Sequencing Center for Infectious Disease"/>
            <person name="Wu L."/>
            <person name="Ma J."/>
        </authorList>
    </citation>
    <scope>NUCLEOTIDE SEQUENCE [LARGE SCALE GENOMIC DNA]</scope>
    <source>
        <strain evidence="4">CCUG 53903</strain>
    </source>
</reference>
<accession>A0ABW1CX66</accession>
<sequence>MSRASRAHQRLAVRYFDDRILLTDTCAWAYFRLPTVSYEFVTPEEREALATNITIALAAIRMPDAEVHLRVAHRTYPAAEWAMALNATSDEGPGWRDYLEEMYRHVWAKDFWSKEVYLGVRLGPRGKQLGSGVLSQLFGFYQKTEKALGMEDDHVPDSEIGRWTESAERLGRALASSALYARHATSVEVAWLFQHAASGALGDPPPSASPRRRWGRGEIESLVEGEIHNGRSLLRIVQSQGDSYVAHLSFARFPDLMPFPDGEPWMHFADQLPFPVEVSSRMRLIPPVKASKDVARKLAHARDMDHHIREAGAEAPLALAEQIDAARMLEHGITKERLPFVYGWHRLIISAPTEEICVQRVEAVVEHYRDMGIDVVNSTGDQFSLFSEALPGERVRVNAYAQRQPLRTIAGGMATATVDLGDRLDDGSEGWLGPYIGESVGRARSIVHFDPLVAATRNRPTAIAITGEPGGGKTTLALLMIYQMSLRGVTVAVIDPKGDAESLVQLLEKRGRKARVIPLGSAAPGLLDPFSFGDDIAAKKTMATETLRLLLPRMSEERESAMIQAVAAVSNGEDPSLGKVVDFLEQAEDPASKNLGAVLRSMSEMHLARLCFDPSGGDQIDTEGWTTVFTLGGLTLPDVATTREDYSYEQRLSVALLYLVSQFARRLMNGLDRRSPKAIFLDEAWAITSTPEGAKLVPEVSRMGRSRNTALVLVSQNAGDLLNEQVTNCLSSVFAFRSTERVEVDHVMSLLGVEPSEEHKAVLRSLGNGECVFRDLDGRAGRIGVDLISEELLRWLDTNPTHDKPDGAGHDDLRGGVGRAQEVRS</sequence>
<name>A0ABW1CX66_9ACTN</name>
<dbReference type="RefSeq" id="WP_379519889.1">
    <property type="nucleotide sequence ID" value="NZ_JBHSPA010000055.1"/>
</dbReference>
<comment type="caution">
    <text evidence="3">The sequence shown here is derived from an EMBL/GenBank/DDBJ whole genome shotgun (WGS) entry which is preliminary data.</text>
</comment>
<organism evidence="3 4">
    <name type="scientific">Nonomuraea insulae</name>
    <dbReference type="NCBI Taxonomy" id="1616787"/>
    <lineage>
        <taxon>Bacteria</taxon>
        <taxon>Bacillati</taxon>
        <taxon>Actinomycetota</taxon>
        <taxon>Actinomycetes</taxon>
        <taxon>Streptosporangiales</taxon>
        <taxon>Streptosporangiaceae</taxon>
        <taxon>Nonomuraea</taxon>
    </lineage>
</organism>
<evidence type="ECO:0000313" key="3">
    <source>
        <dbReference type="EMBL" id="MFC5830401.1"/>
    </source>
</evidence>
<evidence type="ECO:0000256" key="1">
    <source>
        <dbReference type="SAM" id="MobiDB-lite"/>
    </source>
</evidence>
<dbReference type="Gene3D" id="3.40.50.300">
    <property type="entry name" value="P-loop containing nucleotide triphosphate hydrolases"/>
    <property type="match status" value="2"/>
</dbReference>
<evidence type="ECO:0000313" key="4">
    <source>
        <dbReference type="Proteomes" id="UP001596058"/>
    </source>
</evidence>
<gene>
    <name evidence="3" type="ORF">ACFPZ3_41650</name>
</gene>
<dbReference type="InterPro" id="IPR016628">
    <property type="entry name" value="ATPase_SAG2001_prd"/>
</dbReference>
<dbReference type="Proteomes" id="UP001596058">
    <property type="component" value="Unassembled WGS sequence"/>
</dbReference>
<dbReference type="InterPro" id="IPR003593">
    <property type="entry name" value="AAA+_ATPase"/>
</dbReference>
<feature type="compositionally biased region" description="Basic and acidic residues" evidence="1">
    <location>
        <begin position="800"/>
        <end position="814"/>
    </location>
</feature>
<dbReference type="PANTHER" id="PTHR30121">
    <property type="entry name" value="UNCHARACTERIZED PROTEIN YJGR-RELATED"/>
    <property type="match status" value="1"/>
</dbReference>
<dbReference type="PIRSF" id="PIRSF015040">
    <property type="entry name" value="ATPase_SAG2001_prd"/>
    <property type="match status" value="1"/>
</dbReference>
<dbReference type="SUPFAM" id="SSF52540">
    <property type="entry name" value="P-loop containing nucleoside triphosphate hydrolases"/>
    <property type="match status" value="1"/>
</dbReference>
<protein>
    <submittedName>
        <fullName evidence="3">ATP-binding protein</fullName>
    </submittedName>
</protein>
<dbReference type="GO" id="GO:0005524">
    <property type="term" value="F:ATP binding"/>
    <property type="evidence" value="ECO:0007669"/>
    <property type="project" value="UniProtKB-KW"/>
</dbReference>
<evidence type="ECO:0000259" key="2">
    <source>
        <dbReference type="SMART" id="SM00382"/>
    </source>
</evidence>
<dbReference type="PANTHER" id="PTHR30121:SF6">
    <property type="entry name" value="SLR6007 PROTEIN"/>
    <property type="match status" value="1"/>
</dbReference>
<dbReference type="Pfam" id="PF12846">
    <property type="entry name" value="AAA_10"/>
    <property type="match status" value="1"/>
</dbReference>
<keyword evidence="3" id="KW-0547">Nucleotide-binding</keyword>
<dbReference type="SMART" id="SM00382">
    <property type="entry name" value="AAA"/>
    <property type="match status" value="1"/>
</dbReference>
<keyword evidence="3" id="KW-0067">ATP-binding</keyword>
<dbReference type="InterPro" id="IPR027417">
    <property type="entry name" value="P-loop_NTPase"/>
</dbReference>
<feature type="domain" description="AAA+ ATPase" evidence="2">
    <location>
        <begin position="459"/>
        <end position="740"/>
    </location>
</feature>
<dbReference type="EMBL" id="JBHSPA010000055">
    <property type="protein sequence ID" value="MFC5830401.1"/>
    <property type="molecule type" value="Genomic_DNA"/>
</dbReference>
<dbReference type="InterPro" id="IPR051162">
    <property type="entry name" value="T4SS_component"/>
</dbReference>
<feature type="region of interest" description="Disordered" evidence="1">
    <location>
        <begin position="799"/>
        <end position="825"/>
    </location>
</feature>
<keyword evidence="4" id="KW-1185">Reference proteome</keyword>
<proteinExistence type="predicted"/>